<dbReference type="InterPro" id="IPR002347">
    <property type="entry name" value="SDR_fam"/>
</dbReference>
<dbReference type="AlphaFoldDB" id="A0A3A4AQ66"/>
<evidence type="ECO:0000313" key="4">
    <source>
        <dbReference type="Proteomes" id="UP000265768"/>
    </source>
</evidence>
<keyword evidence="2" id="KW-0560">Oxidoreductase</keyword>
<dbReference type="Gene3D" id="3.40.50.720">
    <property type="entry name" value="NAD(P)-binding Rossmann-like Domain"/>
    <property type="match status" value="1"/>
</dbReference>
<gene>
    <name evidence="3" type="ORF">D5H75_23150</name>
</gene>
<protein>
    <submittedName>
        <fullName evidence="3">SDR family NAD(P)-dependent oxidoreductase</fullName>
    </submittedName>
</protein>
<dbReference type="Proteomes" id="UP000265768">
    <property type="component" value="Unassembled WGS sequence"/>
</dbReference>
<organism evidence="3 4">
    <name type="scientific">Bailinhaonella thermotolerans</name>
    <dbReference type="NCBI Taxonomy" id="1070861"/>
    <lineage>
        <taxon>Bacteria</taxon>
        <taxon>Bacillati</taxon>
        <taxon>Actinomycetota</taxon>
        <taxon>Actinomycetes</taxon>
        <taxon>Streptosporangiales</taxon>
        <taxon>Streptosporangiaceae</taxon>
        <taxon>Bailinhaonella</taxon>
    </lineage>
</organism>
<comment type="caution">
    <text evidence="3">The sequence shown here is derived from an EMBL/GenBank/DDBJ whole genome shotgun (WGS) entry which is preliminary data.</text>
</comment>
<dbReference type="EMBL" id="QZEY01000009">
    <property type="protein sequence ID" value="RJL30555.1"/>
    <property type="molecule type" value="Genomic_DNA"/>
</dbReference>
<dbReference type="InterPro" id="IPR036291">
    <property type="entry name" value="NAD(P)-bd_dom_sf"/>
</dbReference>
<sequence length="276" mass="29221">MRPVFTGRVWFITGASRGLGRAFTEAALEAGDAVVATARNVEPLADLAARYPATLRPMPLDVTDRAAVREVVDRAAAAFGRLDIVVSNAGTMLLGMLEEVTEEQVRAHLDVNLFGAIWVAQAAIPHLRARGSGHLILVTTMGTGGGVATTGLYAGGKSAVDSIGQALAMEVEPFGVKVTVVQPGGYDTGLFTSGLTMAEPMPEYAPLRERLAEMWGDDAGPDPATAAPVLMELVDLPEPPLRLIVGGASYDMVRQMNEARAAEYRAWEHLSRKAPG</sequence>
<evidence type="ECO:0000256" key="1">
    <source>
        <dbReference type="ARBA" id="ARBA00006484"/>
    </source>
</evidence>
<dbReference type="Pfam" id="PF00106">
    <property type="entry name" value="adh_short"/>
    <property type="match status" value="1"/>
</dbReference>
<evidence type="ECO:0000313" key="3">
    <source>
        <dbReference type="EMBL" id="RJL30555.1"/>
    </source>
</evidence>
<dbReference type="PANTHER" id="PTHR43976:SF16">
    <property type="entry name" value="SHORT-CHAIN DEHYDROGENASE_REDUCTASE FAMILY PROTEIN"/>
    <property type="match status" value="1"/>
</dbReference>
<dbReference type="CDD" id="cd05374">
    <property type="entry name" value="17beta-HSD-like_SDR_c"/>
    <property type="match status" value="1"/>
</dbReference>
<comment type="similarity">
    <text evidence="1">Belongs to the short-chain dehydrogenases/reductases (SDR) family.</text>
</comment>
<dbReference type="PANTHER" id="PTHR43976">
    <property type="entry name" value="SHORT CHAIN DEHYDROGENASE"/>
    <property type="match status" value="1"/>
</dbReference>
<dbReference type="PRINTS" id="PR00081">
    <property type="entry name" value="GDHRDH"/>
</dbReference>
<dbReference type="NCBIfam" id="NF006114">
    <property type="entry name" value="PRK08263.1"/>
    <property type="match status" value="1"/>
</dbReference>
<evidence type="ECO:0000256" key="2">
    <source>
        <dbReference type="ARBA" id="ARBA00023002"/>
    </source>
</evidence>
<name>A0A3A4AQ66_9ACTN</name>
<reference evidence="3 4" key="1">
    <citation type="submission" date="2018-09" db="EMBL/GenBank/DDBJ databases">
        <title>YIM 75507 draft genome.</title>
        <authorList>
            <person name="Tang S."/>
            <person name="Feng Y."/>
        </authorList>
    </citation>
    <scope>NUCLEOTIDE SEQUENCE [LARGE SCALE GENOMIC DNA]</scope>
    <source>
        <strain evidence="3 4">YIM 75507</strain>
    </source>
</reference>
<dbReference type="SUPFAM" id="SSF51735">
    <property type="entry name" value="NAD(P)-binding Rossmann-fold domains"/>
    <property type="match status" value="1"/>
</dbReference>
<dbReference type="InterPro" id="IPR051911">
    <property type="entry name" value="SDR_oxidoreductase"/>
</dbReference>
<proteinExistence type="inferred from homology"/>
<accession>A0A3A4AQ66</accession>
<dbReference type="GO" id="GO:0016491">
    <property type="term" value="F:oxidoreductase activity"/>
    <property type="evidence" value="ECO:0007669"/>
    <property type="project" value="UniProtKB-KW"/>
</dbReference>
<dbReference type="OrthoDB" id="9792003at2"/>
<keyword evidence="4" id="KW-1185">Reference proteome</keyword>